<evidence type="ECO:0000313" key="1">
    <source>
        <dbReference type="EMBL" id="WAL61490.1"/>
    </source>
</evidence>
<dbReference type="RefSeq" id="WP_268611467.1">
    <property type="nucleotide sequence ID" value="NZ_CP113797.1"/>
</dbReference>
<dbReference type="AlphaFoldDB" id="A0A9E9CBY5"/>
<sequence>MKTKFKGQPPVDNNGAADGIIDRIVELSEVRVEQGQRDQHPKQHGCVWAEFTILKHLPKKLKVGVFAAPHTFPAWIRFSNGQAQNDSKGDLVYGMAIKLMGVKGKKVLEGEEQAETQDFVLSTLPAFFVNDAEDYVELLEKRRANNSESMAFAQFLVPSWSPLQWRWREAQILLPAGLKKFFGKPASPLEIPYWSGTPYRLGSQAIKFFVKPAIENHGTQSSKKDSDYLSKAMVNHLTYRSAEFDFYVQLQNEINPNRTPVDDPRIVWKNAETYRVARIRIPAQIFDLPEQREFGENLSFTPWHCLPEHEPLGDINQVRKDTYQHTSKRRHVQRNLLPQEPTPDAFTPQLLDSVMLSDRSVQQYPLTVVVKIRTDRKADLEAILESRIKTINYKSIQERLLWLYWYQKLIKEVDKREEFNPWMILRACYLAFIIIEDNEIRSRFRDSNLTHFSRFVILEDQGTLKGLEPHLYFSTNYDGAFEDYIQELIALMGDKLDKIFECCEGYTVGWALNPARLTRFIRSHSFQPENVFYNAYQFTQSKYGLSVAAIRQNAEIYAILKRLLQYFDSLGFKLSLLDFYSISLPASLPAPSIWSTIIETVKKLVEKRSDSLLGVGSKLLQFLLGINSNRPPDLVKIVELNEQFDLPGFKRNLKTLTALEDKITQNQITVLTPLKTWRLPYGIEVDWFYRIALTIVLFLLKRGAPNGLPKLGTIHLARWVIVDLETQVNKRRRKASYLLFESNYDEAWDAYIDDFVRYTRDGMNVIWGPCVGFPETGADDIEWFKYYIRQHQFPAQMFYSAHPNLSIGQIQRDRKIGERAIQLLNFLQHAEVQRFLTNL</sequence>
<proteinExistence type="predicted"/>
<reference evidence="1" key="1">
    <citation type="submission" date="2022-12" db="EMBL/GenBank/DDBJ databases">
        <title>Polyphasic identification of a Novel Hot-Spring Cyanobacterium Ocullathermofonsia sinensis gen nov. sp. nov. and Genomic Insights on its Adaptations to the Thermal Habitat.</title>
        <authorList>
            <person name="Daroch M."/>
            <person name="Tang J."/>
            <person name="Jiang Y."/>
        </authorList>
    </citation>
    <scope>NUCLEOTIDE SEQUENCE</scope>
    <source>
        <strain evidence="1">PKUAC-SCTA174</strain>
    </source>
</reference>
<protein>
    <submittedName>
        <fullName evidence="1">Catalase family protein</fullName>
    </submittedName>
</protein>
<organism evidence="1 2">
    <name type="scientific">Thermocoleostomius sinensis A174</name>
    <dbReference type="NCBI Taxonomy" id="2016057"/>
    <lineage>
        <taxon>Bacteria</taxon>
        <taxon>Bacillati</taxon>
        <taxon>Cyanobacteriota</taxon>
        <taxon>Cyanophyceae</taxon>
        <taxon>Oculatellales</taxon>
        <taxon>Oculatellaceae</taxon>
        <taxon>Thermocoleostomius</taxon>
    </lineage>
</organism>
<dbReference type="SUPFAM" id="SSF56634">
    <property type="entry name" value="Heme-dependent catalase-like"/>
    <property type="match status" value="1"/>
</dbReference>
<dbReference type="CDD" id="cd08152">
    <property type="entry name" value="y4iL_like"/>
    <property type="match status" value="1"/>
</dbReference>
<dbReference type="GO" id="GO:0020037">
    <property type="term" value="F:heme binding"/>
    <property type="evidence" value="ECO:0007669"/>
    <property type="project" value="InterPro"/>
</dbReference>
<dbReference type="KEGG" id="tsin:OXH18_05740"/>
<dbReference type="InterPro" id="IPR020835">
    <property type="entry name" value="Catalase_sf"/>
</dbReference>
<gene>
    <name evidence="1" type="ORF">OXH18_05740</name>
</gene>
<name>A0A9E9CBY5_9CYAN</name>
<accession>A0A9E9CBY5</accession>
<keyword evidence="2" id="KW-1185">Reference proteome</keyword>
<dbReference type="Gene3D" id="2.40.180.10">
    <property type="entry name" value="Catalase core domain"/>
    <property type="match status" value="1"/>
</dbReference>
<dbReference type="EMBL" id="CP113797">
    <property type="protein sequence ID" value="WAL61490.1"/>
    <property type="molecule type" value="Genomic_DNA"/>
</dbReference>
<evidence type="ECO:0000313" key="2">
    <source>
        <dbReference type="Proteomes" id="UP001163152"/>
    </source>
</evidence>
<dbReference type="Proteomes" id="UP001163152">
    <property type="component" value="Chromosome"/>
</dbReference>